<organism evidence="2 3">
    <name type="scientific">Mannheimia succiniciproducens (strain KCTC 0769BP / MBEL55E)</name>
    <dbReference type="NCBI Taxonomy" id="221988"/>
    <lineage>
        <taxon>Bacteria</taxon>
        <taxon>Pseudomonadati</taxon>
        <taxon>Pseudomonadota</taxon>
        <taxon>Gammaproteobacteria</taxon>
        <taxon>Pasteurellales</taxon>
        <taxon>Pasteurellaceae</taxon>
        <taxon>Basfia</taxon>
    </lineage>
</organism>
<dbReference type="KEGG" id="msu:MS0997"/>
<evidence type="ECO:0000313" key="3">
    <source>
        <dbReference type="Proteomes" id="UP000000607"/>
    </source>
</evidence>
<dbReference type="HOGENOM" id="CLU_3008972_0_0_6"/>
<gene>
    <name evidence="2" type="ordered locus">MS0997</name>
</gene>
<keyword evidence="3" id="KW-1185">Reference proteome</keyword>
<keyword evidence="1" id="KW-1133">Transmembrane helix</keyword>
<dbReference type="Proteomes" id="UP000000607">
    <property type="component" value="Chromosome"/>
</dbReference>
<evidence type="ECO:0000313" key="2">
    <source>
        <dbReference type="EMBL" id="AAU37604.1"/>
    </source>
</evidence>
<reference evidence="2 3" key="1">
    <citation type="journal article" date="2004" name="Nat. Biotechnol.">
        <title>The genome sequence of the capnophilic rumen bacterium Mannheimia succiniciproducens.</title>
        <authorList>
            <person name="Hong S.H."/>
            <person name="Kim J.S."/>
            <person name="Lee S.Y."/>
            <person name="In Y.H."/>
            <person name="Choi S.S."/>
            <person name="Rih J.-K."/>
            <person name="Kim C.H."/>
            <person name="Jeong H."/>
            <person name="Hur C.G."/>
            <person name="Kim J.J."/>
        </authorList>
    </citation>
    <scope>NUCLEOTIDE SEQUENCE [LARGE SCALE GENOMIC DNA]</scope>
    <source>
        <strain evidence="3">KCTC 0769BP / MBEL55E</strain>
    </source>
</reference>
<name>Q65TV6_MANSM</name>
<evidence type="ECO:0000256" key="1">
    <source>
        <dbReference type="SAM" id="Phobius"/>
    </source>
</evidence>
<keyword evidence="1" id="KW-0472">Membrane</keyword>
<accession>Q65TV6</accession>
<keyword evidence="1" id="KW-0812">Transmembrane</keyword>
<proteinExistence type="predicted"/>
<protein>
    <submittedName>
        <fullName evidence="2">Uncharacterized protein</fullName>
    </submittedName>
</protein>
<dbReference type="AlphaFoldDB" id="Q65TV6"/>
<feature type="transmembrane region" description="Helical" evidence="1">
    <location>
        <begin position="27"/>
        <end position="52"/>
    </location>
</feature>
<sequence>MLDHKMKNYYLQANLLLAILERNKNKCYFNSLIFCFPSSAFSKGTFFMSVFYDLFQ</sequence>
<dbReference type="EMBL" id="AE016827">
    <property type="protein sequence ID" value="AAU37604.1"/>
    <property type="molecule type" value="Genomic_DNA"/>
</dbReference>